<reference evidence="1 2" key="1">
    <citation type="journal article" date="2019" name="Commun. Biol.">
        <title>The bagworm genome reveals a unique fibroin gene that provides high tensile strength.</title>
        <authorList>
            <person name="Kono N."/>
            <person name="Nakamura H."/>
            <person name="Ohtoshi R."/>
            <person name="Tomita M."/>
            <person name="Numata K."/>
            <person name="Arakawa K."/>
        </authorList>
    </citation>
    <scope>NUCLEOTIDE SEQUENCE [LARGE SCALE GENOMIC DNA]</scope>
</reference>
<name>A0A4C1XAS2_EUMVA</name>
<sequence>MIQRLGLKFRRESRYQSRLCSVTFVSRHVTLPHPHSAATVTARHGVDVIYGCVRPLSLFYSDASADAVEERLLVPRSRSHARLRRNTAMSHDFSYLLWNDHTYTLDPDPGPARDANPEPMLN</sequence>
<dbReference type="Proteomes" id="UP000299102">
    <property type="component" value="Unassembled WGS sequence"/>
</dbReference>
<accession>A0A4C1XAS2</accession>
<dbReference type="EMBL" id="BGZK01000784">
    <property type="protein sequence ID" value="GBP60283.1"/>
    <property type="molecule type" value="Genomic_DNA"/>
</dbReference>
<evidence type="ECO:0000313" key="1">
    <source>
        <dbReference type="EMBL" id="GBP60283.1"/>
    </source>
</evidence>
<dbReference type="AlphaFoldDB" id="A0A4C1XAS2"/>
<proteinExistence type="predicted"/>
<dbReference type="OrthoDB" id="10070851at2759"/>
<keyword evidence="2" id="KW-1185">Reference proteome</keyword>
<organism evidence="1 2">
    <name type="scientific">Eumeta variegata</name>
    <name type="common">Bagworm moth</name>
    <name type="synonym">Eumeta japonica</name>
    <dbReference type="NCBI Taxonomy" id="151549"/>
    <lineage>
        <taxon>Eukaryota</taxon>
        <taxon>Metazoa</taxon>
        <taxon>Ecdysozoa</taxon>
        <taxon>Arthropoda</taxon>
        <taxon>Hexapoda</taxon>
        <taxon>Insecta</taxon>
        <taxon>Pterygota</taxon>
        <taxon>Neoptera</taxon>
        <taxon>Endopterygota</taxon>
        <taxon>Lepidoptera</taxon>
        <taxon>Glossata</taxon>
        <taxon>Ditrysia</taxon>
        <taxon>Tineoidea</taxon>
        <taxon>Psychidae</taxon>
        <taxon>Oiketicinae</taxon>
        <taxon>Eumeta</taxon>
    </lineage>
</organism>
<comment type="caution">
    <text evidence="1">The sequence shown here is derived from an EMBL/GenBank/DDBJ whole genome shotgun (WGS) entry which is preliminary data.</text>
</comment>
<protein>
    <submittedName>
        <fullName evidence="1">Uncharacterized protein</fullName>
    </submittedName>
</protein>
<evidence type="ECO:0000313" key="2">
    <source>
        <dbReference type="Proteomes" id="UP000299102"/>
    </source>
</evidence>
<gene>
    <name evidence="1" type="ORF">EVAR_91565_1</name>
</gene>